<keyword evidence="4" id="KW-1185">Reference proteome</keyword>
<dbReference type="PANTHER" id="PTHR30486:SF15">
    <property type="entry name" value="TYPE II_IV SECRETION SYSTEM ATPASE"/>
    <property type="match status" value="1"/>
</dbReference>
<evidence type="ECO:0000259" key="2">
    <source>
        <dbReference type="Pfam" id="PF00437"/>
    </source>
</evidence>
<sequence>MAMTELFARTIDHYLAPIRPYLSDSSVTEVMVNAPDEIYVEREGQLVLTDAKFDDKEIYEAAVNNILQFTGKSLADEETLIDARLPDGSRVHVAKAPCARHGTVMSIRKFSKMMLDIDWLIELGSLTTEARDYLKMAVIAEQNVLVAGGTSSGKTSLLNAMSAFIPSGERLVVIEDSAELQLQKEHLVSLESKPADTFGRGAVGVRELFRSSLRLRPDRIIIGEVRGGEALDMIQAMTSGHGGSMGTLHANTPADALNRLETMALMSKVELPLHALRSQVSSAIDLVVQMSRQIGGRRLVTHISEVLPLGDQSYYQLRDIFTLQQIDDDEGGKAMWLTWTGQPSVLAGRLDADQQAQAAPAVRPIFGLD</sequence>
<reference evidence="3 4" key="1">
    <citation type="submission" date="2020-08" db="EMBL/GenBank/DDBJ databases">
        <title>Genomic Encyclopedia of Type Strains, Phase IV (KMG-IV): sequencing the most valuable type-strain genomes for metagenomic binning, comparative biology and taxonomic classification.</title>
        <authorList>
            <person name="Goeker M."/>
        </authorList>
    </citation>
    <scope>NUCLEOTIDE SEQUENCE [LARGE SCALE GENOMIC DNA]</scope>
    <source>
        <strain evidence="3 4">DSM 103725</strain>
    </source>
</reference>
<evidence type="ECO:0000313" key="4">
    <source>
        <dbReference type="Proteomes" id="UP000541810"/>
    </source>
</evidence>
<dbReference type="PANTHER" id="PTHR30486">
    <property type="entry name" value="TWITCHING MOTILITY PROTEIN PILT"/>
    <property type="match status" value="1"/>
</dbReference>
<evidence type="ECO:0000313" key="3">
    <source>
        <dbReference type="EMBL" id="MBB6428259.1"/>
    </source>
</evidence>
<dbReference type="SUPFAM" id="SSF52540">
    <property type="entry name" value="P-loop containing nucleoside triphosphate hydrolases"/>
    <property type="match status" value="1"/>
</dbReference>
<protein>
    <submittedName>
        <fullName evidence="3">Pilus assembly protein CpaF</fullName>
    </submittedName>
</protein>
<dbReference type="EMBL" id="JACHGY010000001">
    <property type="protein sequence ID" value="MBB6428259.1"/>
    <property type="molecule type" value="Genomic_DNA"/>
</dbReference>
<dbReference type="InterPro" id="IPR050921">
    <property type="entry name" value="T4SS_GSP_E_ATPase"/>
</dbReference>
<dbReference type="Proteomes" id="UP000541810">
    <property type="component" value="Unassembled WGS sequence"/>
</dbReference>
<feature type="domain" description="Bacterial type II secretion system protein E" evidence="2">
    <location>
        <begin position="16"/>
        <end position="292"/>
    </location>
</feature>
<dbReference type="AlphaFoldDB" id="A0A7X0H5N0"/>
<dbReference type="InterPro" id="IPR001482">
    <property type="entry name" value="T2SS/T4SS_dom"/>
</dbReference>
<organism evidence="3 4">
    <name type="scientific">Algisphaera agarilytica</name>
    <dbReference type="NCBI Taxonomy" id="1385975"/>
    <lineage>
        <taxon>Bacteria</taxon>
        <taxon>Pseudomonadati</taxon>
        <taxon>Planctomycetota</taxon>
        <taxon>Phycisphaerae</taxon>
        <taxon>Phycisphaerales</taxon>
        <taxon>Phycisphaeraceae</taxon>
        <taxon>Algisphaera</taxon>
    </lineage>
</organism>
<dbReference type="Pfam" id="PF00437">
    <property type="entry name" value="T2SSE"/>
    <property type="match status" value="1"/>
</dbReference>
<dbReference type="Gene3D" id="3.40.50.300">
    <property type="entry name" value="P-loop containing nucleotide triphosphate hydrolases"/>
    <property type="match status" value="1"/>
</dbReference>
<dbReference type="RefSeq" id="WP_184675242.1">
    <property type="nucleotide sequence ID" value="NZ_JACHGY010000001.1"/>
</dbReference>
<gene>
    <name evidence="3" type="ORF">HNQ40_000065</name>
</gene>
<accession>A0A7X0H5N0</accession>
<evidence type="ECO:0000256" key="1">
    <source>
        <dbReference type="ARBA" id="ARBA00006611"/>
    </source>
</evidence>
<name>A0A7X0H5N0_9BACT</name>
<dbReference type="GO" id="GO:0016887">
    <property type="term" value="F:ATP hydrolysis activity"/>
    <property type="evidence" value="ECO:0007669"/>
    <property type="project" value="InterPro"/>
</dbReference>
<dbReference type="InterPro" id="IPR027417">
    <property type="entry name" value="P-loop_NTPase"/>
</dbReference>
<comment type="similarity">
    <text evidence="1">Belongs to the GSP E family.</text>
</comment>
<dbReference type="Gene3D" id="3.30.450.90">
    <property type="match status" value="1"/>
</dbReference>
<dbReference type="CDD" id="cd01130">
    <property type="entry name" value="VirB11-like_ATPase"/>
    <property type="match status" value="1"/>
</dbReference>
<proteinExistence type="inferred from homology"/>
<comment type="caution">
    <text evidence="3">The sequence shown here is derived from an EMBL/GenBank/DDBJ whole genome shotgun (WGS) entry which is preliminary data.</text>
</comment>